<dbReference type="EMBL" id="CYZE01000003">
    <property type="protein sequence ID" value="CUN92747.1"/>
    <property type="molecule type" value="Genomic_DNA"/>
</dbReference>
<keyword evidence="1" id="KW-0812">Transmembrane</keyword>
<organism evidence="2 3">
    <name type="scientific">Hungatella hathewayi</name>
    <dbReference type="NCBI Taxonomy" id="154046"/>
    <lineage>
        <taxon>Bacteria</taxon>
        <taxon>Bacillati</taxon>
        <taxon>Bacillota</taxon>
        <taxon>Clostridia</taxon>
        <taxon>Lachnospirales</taxon>
        <taxon>Lachnospiraceae</taxon>
        <taxon>Hungatella</taxon>
    </lineage>
</organism>
<evidence type="ECO:0000256" key="1">
    <source>
        <dbReference type="SAM" id="Phobius"/>
    </source>
</evidence>
<sequence>MIRVWKSIKWQLQAVFYEIRTAAAFFIILNGLLLILPLSACRVIDKKAGLLVLLISICYAASLLLGLFYGMNHMLEKPDARQNELWRLAEPNPWLRIFSRLTAVAAVMAFSLFNGQAGTILMQKFADANHSYFRMQMKDDIPGAFLQFALLLPLLYLFLTLSSSRRQNGHGKALTLIAALFIGQMVSDALKSLPLIAGVPAGTALLFFLLWQSGKLEEERDVP</sequence>
<feature type="transmembrane region" description="Helical" evidence="1">
    <location>
        <begin position="141"/>
        <end position="159"/>
    </location>
</feature>
<reference evidence="2 3" key="1">
    <citation type="submission" date="2015-09" db="EMBL/GenBank/DDBJ databases">
        <authorList>
            <consortium name="Pathogen Informatics"/>
        </authorList>
    </citation>
    <scope>NUCLEOTIDE SEQUENCE [LARGE SCALE GENOMIC DNA]</scope>
    <source>
        <strain evidence="2 3">2789STDY5608850</strain>
    </source>
</reference>
<feature type="transmembrane region" description="Helical" evidence="1">
    <location>
        <begin position="193"/>
        <end position="211"/>
    </location>
</feature>
<keyword evidence="1" id="KW-0472">Membrane</keyword>
<evidence type="ECO:0000313" key="3">
    <source>
        <dbReference type="Proteomes" id="UP000095651"/>
    </source>
</evidence>
<protein>
    <submittedName>
        <fullName evidence="2">Uncharacterized protein</fullName>
    </submittedName>
</protein>
<evidence type="ECO:0000313" key="2">
    <source>
        <dbReference type="EMBL" id="CUN92747.1"/>
    </source>
</evidence>
<proteinExistence type="predicted"/>
<feature type="transmembrane region" description="Helical" evidence="1">
    <location>
        <begin position="50"/>
        <end position="71"/>
    </location>
</feature>
<name>A0A174AW15_9FIRM</name>
<feature type="transmembrane region" description="Helical" evidence="1">
    <location>
        <begin position="97"/>
        <end position="121"/>
    </location>
</feature>
<dbReference type="AlphaFoldDB" id="A0A174AW15"/>
<dbReference type="RefSeq" id="WP_055653772.1">
    <property type="nucleotide sequence ID" value="NZ_CABIXC010000003.1"/>
</dbReference>
<gene>
    <name evidence="2" type="ORF">ERS852407_01396</name>
</gene>
<dbReference type="Proteomes" id="UP000095651">
    <property type="component" value="Unassembled WGS sequence"/>
</dbReference>
<accession>A0A174AW15</accession>
<feature type="transmembrane region" description="Helical" evidence="1">
    <location>
        <begin position="21"/>
        <end position="38"/>
    </location>
</feature>
<keyword evidence="1" id="KW-1133">Transmembrane helix</keyword>